<proteinExistence type="predicted"/>
<evidence type="ECO:0000256" key="1">
    <source>
        <dbReference type="SAM" id="MobiDB-lite"/>
    </source>
</evidence>
<evidence type="ECO:0000256" key="2">
    <source>
        <dbReference type="SAM" id="SignalP"/>
    </source>
</evidence>
<protein>
    <submittedName>
        <fullName evidence="3">DUF3035 domain-containing protein</fullName>
    </submittedName>
</protein>
<accession>A0ABS6SWK7</accession>
<dbReference type="RefSeq" id="WP_218390228.1">
    <property type="nucleotide sequence ID" value="NZ_JAHUZE010000001.1"/>
</dbReference>
<keyword evidence="2" id="KW-0732">Signal</keyword>
<dbReference type="Proteomes" id="UP000756530">
    <property type="component" value="Unassembled WGS sequence"/>
</dbReference>
<reference evidence="3 4" key="1">
    <citation type="submission" date="2021-05" db="EMBL/GenBank/DDBJ databases">
        <title>Culturable bacteria isolated from Daya Bay.</title>
        <authorList>
            <person name="Zheng W."/>
            <person name="Yu S."/>
            <person name="Huang Y."/>
        </authorList>
    </citation>
    <scope>NUCLEOTIDE SEQUENCE [LARGE SCALE GENOMIC DNA]</scope>
    <source>
        <strain evidence="3 4">DP4N28-5</strain>
    </source>
</reference>
<feature type="signal peptide" evidence="2">
    <location>
        <begin position="1"/>
        <end position="20"/>
    </location>
</feature>
<gene>
    <name evidence="3" type="ORF">KJP28_00250</name>
</gene>
<dbReference type="EMBL" id="JAHUZE010000001">
    <property type="protein sequence ID" value="MBV7377335.1"/>
    <property type="molecule type" value="Genomic_DNA"/>
</dbReference>
<dbReference type="Pfam" id="PF11233">
    <property type="entry name" value="DUF3035"/>
    <property type="match status" value="1"/>
</dbReference>
<dbReference type="PROSITE" id="PS51257">
    <property type="entry name" value="PROKAR_LIPOPROTEIN"/>
    <property type="match status" value="1"/>
</dbReference>
<evidence type="ECO:0000313" key="3">
    <source>
        <dbReference type="EMBL" id="MBV7377335.1"/>
    </source>
</evidence>
<evidence type="ECO:0000313" key="4">
    <source>
        <dbReference type="Proteomes" id="UP000756530"/>
    </source>
</evidence>
<organism evidence="3 4">
    <name type="scientific">Maritimibacter dapengensis</name>
    <dbReference type="NCBI Taxonomy" id="2836868"/>
    <lineage>
        <taxon>Bacteria</taxon>
        <taxon>Pseudomonadati</taxon>
        <taxon>Pseudomonadota</taxon>
        <taxon>Alphaproteobacteria</taxon>
        <taxon>Rhodobacterales</taxon>
        <taxon>Roseobacteraceae</taxon>
        <taxon>Maritimibacter</taxon>
    </lineage>
</organism>
<sequence>MQSSRIIAGLALMGVLALSACSEGDPQLMNIRSDTPDEFSIKPTKPLEAPEDYESLPAPTPGGTNRADINPFAVAAVALGGTEEAATNSGATAAESALLAQAGRYGAGSDIRATVAAEDLEYRRKNNGRLLERLFNVNVYYNSYAEQELDQHLELDRLRAAGIPTSSAPPDPLRLDN</sequence>
<keyword evidence="4" id="KW-1185">Reference proteome</keyword>
<dbReference type="InterPro" id="IPR021395">
    <property type="entry name" value="DUF3035"/>
</dbReference>
<feature type="region of interest" description="Disordered" evidence="1">
    <location>
        <begin position="32"/>
        <end position="65"/>
    </location>
</feature>
<comment type="caution">
    <text evidence="3">The sequence shown here is derived from an EMBL/GenBank/DDBJ whole genome shotgun (WGS) entry which is preliminary data.</text>
</comment>
<name>A0ABS6SWK7_9RHOB</name>
<feature type="chain" id="PRO_5046622470" evidence="2">
    <location>
        <begin position="21"/>
        <end position="177"/>
    </location>
</feature>